<organism evidence="1 2">
    <name type="scientific">Defluviimonas salinarum</name>
    <dbReference type="NCBI Taxonomy" id="2992147"/>
    <lineage>
        <taxon>Bacteria</taxon>
        <taxon>Pseudomonadati</taxon>
        <taxon>Pseudomonadota</taxon>
        <taxon>Alphaproteobacteria</taxon>
        <taxon>Rhodobacterales</taxon>
        <taxon>Paracoccaceae</taxon>
        <taxon>Albidovulum</taxon>
    </lineage>
</organism>
<proteinExistence type="predicted"/>
<dbReference type="Proteomes" id="UP001207582">
    <property type="component" value="Unassembled WGS sequence"/>
</dbReference>
<gene>
    <name evidence="1" type="ORF">OM960_10410</name>
</gene>
<name>A0ABT3J2X0_9RHOB</name>
<dbReference type="SUPFAM" id="SSF53335">
    <property type="entry name" value="S-adenosyl-L-methionine-dependent methyltransferases"/>
    <property type="match status" value="1"/>
</dbReference>
<evidence type="ECO:0000313" key="2">
    <source>
        <dbReference type="Proteomes" id="UP001207582"/>
    </source>
</evidence>
<protein>
    <submittedName>
        <fullName evidence="1">Uncharacterized protein</fullName>
    </submittedName>
</protein>
<comment type="caution">
    <text evidence="1">The sequence shown here is derived from an EMBL/GenBank/DDBJ whole genome shotgun (WGS) entry which is preliminary data.</text>
</comment>
<accession>A0ABT3J2X0</accession>
<evidence type="ECO:0000313" key="1">
    <source>
        <dbReference type="EMBL" id="MCW3782008.1"/>
    </source>
</evidence>
<dbReference type="InterPro" id="IPR029063">
    <property type="entry name" value="SAM-dependent_MTases_sf"/>
</dbReference>
<sequence>MTQVLPVSFSCIVDRPQSIQSAAVRWANALIRIEGVDPSRIFIQSVDKDLPVLDHFRALGTNVIPVDRFGDGKHCNKLVQFDCHERFEDGAIALFDCDTVCSGTFSETVSRRFRKRAGVSGHRFAMGKTVDAPNPPADLFLRLRDHFKINAEFRMIAGTLERDLTPEGYFNGGLYCLPTALAGEFGGRWKEWAGRLLGSSQAKIILDSYFWHVDQISFYFAALDAGLDFEILDNTFNCATHYVWPQVNENSDPPRVIHYHHNLRSDGRIGTIGSRTLDRATNRVNDVLAPLQAEAEARFGLTEQRPFKNWIEIEPTMSITSQNLSHLHALLRLAGIETARSVAEHRCASARHIEGLDVKEYAGFEERAAYAESARQRLPGHHVESRGLTRSDRAEMVICLDLAGALETFKSIEALVDELALAASHSVLLAGECVSTALLGDDPEITLDVAGSLRRSGQFQHVMSLARHGGRDVFLALKPAAVSALVADGPAGTGRLLDASADSAAVLRTLLAARAARSGAAGEAAIDAASLIELPWIVRTLEDNLEARRIGLVGPELTPVSAGLSGCGASLVTMTADAVRLSFTKTGTASGNAQKTGGTNDMAQAKCDAWVIDRSIWRTLANDRAAALSRVTHLLNPGGMLLFTFDLEKRTNNLTSADGSLLTLERVLAEIEAMGYHVQSKRIVPMPFSIPNDLALVQAIYVGAGVPHIVSSKALKRSRTPESLRNFERRIRHMIRGTKANG</sequence>
<dbReference type="RefSeq" id="WP_264771912.1">
    <property type="nucleotide sequence ID" value="NZ_JAPDOG010000008.1"/>
</dbReference>
<dbReference type="EMBL" id="JAPDOG010000008">
    <property type="protein sequence ID" value="MCW3782008.1"/>
    <property type="molecule type" value="Genomic_DNA"/>
</dbReference>
<keyword evidence="2" id="KW-1185">Reference proteome</keyword>
<reference evidence="1 2" key="1">
    <citation type="submission" date="2022-10" db="EMBL/GenBank/DDBJ databases">
        <title>Defluviimonas sp. CAU 1641 isolated from mud.</title>
        <authorList>
            <person name="Kim W."/>
        </authorList>
    </citation>
    <scope>NUCLEOTIDE SEQUENCE [LARGE SCALE GENOMIC DNA]</scope>
    <source>
        <strain evidence="1 2">CAU 1641</strain>
    </source>
</reference>